<keyword evidence="7" id="KW-1185">Reference proteome</keyword>
<name>A0A4R2BH11_9BACI</name>
<comment type="caution">
    <text evidence="6">The sequence shown here is derived from an EMBL/GenBank/DDBJ whole genome shotgun (WGS) entry which is preliminary data.</text>
</comment>
<dbReference type="PANTHER" id="PTHR42711">
    <property type="entry name" value="ABC TRANSPORTER ATP-BINDING PROTEIN"/>
    <property type="match status" value="1"/>
</dbReference>
<dbReference type="AlphaFoldDB" id="A0A4R2BH11"/>
<dbReference type="InterPro" id="IPR027417">
    <property type="entry name" value="P-loop_NTPase"/>
</dbReference>
<protein>
    <submittedName>
        <fullName evidence="6">ABC-2 type transport system ATP-binding protein</fullName>
    </submittedName>
</protein>
<dbReference type="CDD" id="cd03230">
    <property type="entry name" value="ABC_DR_subfamily_A"/>
    <property type="match status" value="1"/>
</dbReference>
<dbReference type="InterPro" id="IPR017871">
    <property type="entry name" value="ABC_transporter-like_CS"/>
</dbReference>
<dbReference type="EMBL" id="SLVV01000006">
    <property type="protein sequence ID" value="TCN25184.1"/>
    <property type="molecule type" value="Genomic_DNA"/>
</dbReference>
<dbReference type="InterPro" id="IPR025302">
    <property type="entry name" value="DrrA1/2-like_C"/>
</dbReference>
<feature type="domain" description="ABC transporter" evidence="5">
    <location>
        <begin position="2"/>
        <end position="227"/>
    </location>
</feature>
<dbReference type="Gene3D" id="3.40.50.300">
    <property type="entry name" value="P-loop containing nucleotide triphosphate hydrolases"/>
    <property type="match status" value="1"/>
</dbReference>
<dbReference type="RefSeq" id="WP_132006747.1">
    <property type="nucleotide sequence ID" value="NZ_JABUHM010000004.1"/>
</dbReference>
<evidence type="ECO:0000256" key="3">
    <source>
        <dbReference type="ARBA" id="ARBA00022741"/>
    </source>
</evidence>
<dbReference type="PANTHER" id="PTHR42711:SF5">
    <property type="entry name" value="ABC TRANSPORTER ATP-BINDING PROTEIN NATA"/>
    <property type="match status" value="1"/>
</dbReference>
<dbReference type="InterPro" id="IPR003593">
    <property type="entry name" value="AAA+_ATPase"/>
</dbReference>
<dbReference type="SUPFAM" id="SSF52540">
    <property type="entry name" value="P-loop containing nucleoside triphosphate hydrolases"/>
    <property type="match status" value="1"/>
</dbReference>
<dbReference type="GO" id="GO:0005524">
    <property type="term" value="F:ATP binding"/>
    <property type="evidence" value="ECO:0007669"/>
    <property type="project" value="UniProtKB-KW"/>
</dbReference>
<keyword evidence="2" id="KW-0813">Transport</keyword>
<organism evidence="6 7">
    <name type="scientific">Mesobacillus foraminis</name>
    <dbReference type="NCBI Taxonomy" id="279826"/>
    <lineage>
        <taxon>Bacteria</taxon>
        <taxon>Bacillati</taxon>
        <taxon>Bacillota</taxon>
        <taxon>Bacilli</taxon>
        <taxon>Bacillales</taxon>
        <taxon>Bacillaceae</taxon>
        <taxon>Mesobacillus</taxon>
    </lineage>
</organism>
<dbReference type="PROSITE" id="PS00211">
    <property type="entry name" value="ABC_TRANSPORTER_1"/>
    <property type="match status" value="1"/>
</dbReference>
<keyword evidence="4 6" id="KW-0067">ATP-binding</keyword>
<evidence type="ECO:0000256" key="2">
    <source>
        <dbReference type="ARBA" id="ARBA00022448"/>
    </source>
</evidence>
<evidence type="ECO:0000256" key="1">
    <source>
        <dbReference type="ARBA" id="ARBA00005417"/>
    </source>
</evidence>
<dbReference type="Proteomes" id="UP000295689">
    <property type="component" value="Unassembled WGS sequence"/>
</dbReference>
<comment type="similarity">
    <text evidence="1">Belongs to the ABC transporter superfamily.</text>
</comment>
<dbReference type="InterPro" id="IPR050763">
    <property type="entry name" value="ABC_transporter_ATP-binding"/>
</dbReference>
<dbReference type="SMART" id="SM00382">
    <property type="entry name" value="AAA"/>
    <property type="match status" value="1"/>
</dbReference>
<dbReference type="Pfam" id="PF00005">
    <property type="entry name" value="ABC_tran"/>
    <property type="match status" value="1"/>
</dbReference>
<dbReference type="InterPro" id="IPR003439">
    <property type="entry name" value="ABC_transporter-like_ATP-bd"/>
</dbReference>
<dbReference type="Pfam" id="PF13732">
    <property type="entry name" value="DrrA1-3_C"/>
    <property type="match status" value="1"/>
</dbReference>
<evidence type="ECO:0000256" key="4">
    <source>
        <dbReference type="ARBA" id="ARBA00022840"/>
    </source>
</evidence>
<keyword evidence="3" id="KW-0547">Nucleotide-binding</keyword>
<evidence type="ECO:0000313" key="7">
    <source>
        <dbReference type="Proteomes" id="UP000295689"/>
    </source>
</evidence>
<accession>A0A4R2BH11</accession>
<reference evidence="6 7" key="1">
    <citation type="journal article" date="2015" name="Stand. Genomic Sci.">
        <title>Genomic Encyclopedia of Bacterial and Archaeal Type Strains, Phase III: the genomes of soil and plant-associated and newly described type strains.</title>
        <authorList>
            <person name="Whitman W.B."/>
            <person name="Woyke T."/>
            <person name="Klenk H.P."/>
            <person name="Zhou Y."/>
            <person name="Lilburn T.G."/>
            <person name="Beck B.J."/>
            <person name="De Vos P."/>
            <person name="Vandamme P."/>
            <person name="Eisen J.A."/>
            <person name="Garrity G."/>
            <person name="Hugenholtz P."/>
            <person name="Kyrpides N.C."/>
        </authorList>
    </citation>
    <scope>NUCLEOTIDE SEQUENCE [LARGE SCALE GENOMIC DNA]</scope>
    <source>
        <strain evidence="6 7">CV53</strain>
    </source>
</reference>
<dbReference type="PROSITE" id="PS50893">
    <property type="entry name" value="ABC_TRANSPORTER_2"/>
    <property type="match status" value="1"/>
</dbReference>
<evidence type="ECO:0000313" key="6">
    <source>
        <dbReference type="EMBL" id="TCN25184.1"/>
    </source>
</evidence>
<sequence>MIEVNNLTKEFSNKKGLFDVDFKVEKGQIFGYLGPNGAGKSTTIRHLLGYVKPQKGQAKINGFDCWSESEKIHGQLGYIPGEIAFVEGMSAVDFLNLMSGMRGTKSNEKRNELIARFDLDIKTPVRKMSKGMKQKLAIISAFMHDPEVIILDEPSSGLDPLMQREFVDLLHEEKKKGKTILISSHIFSELEDTADIIAIIRHGKLIKTQDVHTLREEMAKNIYEVEFQNQEDVHSLMNSDLAISNHEGNKATISVDRDVNEIFKYLSRYKIKKFDVPKQRLEDIFMKYYNDKEEHL</sequence>
<proteinExistence type="inferred from homology"/>
<dbReference type="GO" id="GO:0016887">
    <property type="term" value="F:ATP hydrolysis activity"/>
    <property type="evidence" value="ECO:0007669"/>
    <property type="project" value="InterPro"/>
</dbReference>
<evidence type="ECO:0000259" key="5">
    <source>
        <dbReference type="PROSITE" id="PS50893"/>
    </source>
</evidence>
<gene>
    <name evidence="6" type="ORF">EV146_106388</name>
</gene>